<keyword evidence="1" id="KW-1133">Transmembrane helix</keyword>
<evidence type="ECO:0000256" key="1">
    <source>
        <dbReference type="SAM" id="Phobius"/>
    </source>
</evidence>
<proteinExistence type="predicted"/>
<dbReference type="AlphaFoldDB" id="A0A6M3KHF8"/>
<dbReference type="EMBL" id="MT141532">
    <property type="protein sequence ID" value="QJA65120.1"/>
    <property type="molecule type" value="Genomic_DNA"/>
</dbReference>
<sequence length="121" mass="14093">MFPIEYSYQNFSNAEGDIEDQGYLIDQLAEAEKEHAIRAKETKEAYEEYQNNPTRESQDTYLASLERSNQTYYLIEDYRNRIAQEVKSEGLYVPEKKKTTIPILAFFVLAIGLIALIKARK</sequence>
<feature type="transmembrane region" description="Helical" evidence="1">
    <location>
        <begin position="99"/>
        <end position="117"/>
    </location>
</feature>
<organism evidence="3">
    <name type="scientific">viral metagenome</name>
    <dbReference type="NCBI Taxonomy" id="1070528"/>
    <lineage>
        <taxon>unclassified sequences</taxon>
        <taxon>metagenomes</taxon>
        <taxon>organismal metagenomes</taxon>
    </lineage>
</organism>
<evidence type="ECO:0000313" key="3">
    <source>
        <dbReference type="EMBL" id="QJA80865.1"/>
    </source>
</evidence>
<protein>
    <submittedName>
        <fullName evidence="3">Uncharacterized protein</fullName>
    </submittedName>
</protein>
<keyword evidence="1" id="KW-0812">Transmembrane</keyword>
<accession>A0A6M3KHF8</accession>
<dbReference type="EMBL" id="MT142439">
    <property type="protein sequence ID" value="QJA80865.1"/>
    <property type="molecule type" value="Genomic_DNA"/>
</dbReference>
<gene>
    <name evidence="3" type="ORF">MM415A00629_0004</name>
    <name evidence="2" type="ORF">MM415B00433_0028</name>
</gene>
<evidence type="ECO:0000313" key="2">
    <source>
        <dbReference type="EMBL" id="QJA65120.1"/>
    </source>
</evidence>
<reference evidence="3" key="1">
    <citation type="submission" date="2020-03" db="EMBL/GenBank/DDBJ databases">
        <title>The deep terrestrial virosphere.</title>
        <authorList>
            <person name="Holmfeldt K."/>
            <person name="Nilsson E."/>
            <person name="Simone D."/>
            <person name="Lopez-Fernandez M."/>
            <person name="Wu X."/>
            <person name="de Brujin I."/>
            <person name="Lundin D."/>
            <person name="Andersson A."/>
            <person name="Bertilsson S."/>
            <person name="Dopson M."/>
        </authorList>
    </citation>
    <scope>NUCLEOTIDE SEQUENCE</scope>
    <source>
        <strain evidence="3">MM415A00629</strain>
        <strain evidence="2">MM415B00433</strain>
    </source>
</reference>
<name>A0A6M3KHF8_9ZZZZ</name>
<keyword evidence="1" id="KW-0472">Membrane</keyword>